<accession>A0A7U6GG19</accession>
<keyword evidence="2" id="KW-0134">Cell wall</keyword>
<dbReference type="InterPro" id="IPR000209">
    <property type="entry name" value="Peptidase_S8/S53_dom"/>
</dbReference>
<keyword evidence="6 9" id="KW-0378">Hydrolase</keyword>
<evidence type="ECO:0000256" key="5">
    <source>
        <dbReference type="ARBA" id="ARBA00022729"/>
    </source>
</evidence>
<evidence type="ECO:0000313" key="15">
    <source>
        <dbReference type="Proteomes" id="UP000004793"/>
    </source>
</evidence>
<feature type="active site" description="Charge relay system" evidence="8 9">
    <location>
        <position position="188"/>
    </location>
</feature>
<dbReference type="Proteomes" id="UP000004793">
    <property type="component" value="Chromosome"/>
</dbReference>
<evidence type="ECO:0000256" key="8">
    <source>
        <dbReference type="PIRSR" id="PIRSR615500-1"/>
    </source>
</evidence>
<dbReference type="PROSITE" id="PS00136">
    <property type="entry name" value="SUBTILASE_ASP"/>
    <property type="match status" value="1"/>
</dbReference>
<dbReference type="Pfam" id="PF00082">
    <property type="entry name" value="Peptidase_S8"/>
    <property type="match status" value="1"/>
</dbReference>
<dbReference type="KEGG" id="cex:CSE_15460"/>
<dbReference type="CDD" id="cd07474">
    <property type="entry name" value="Peptidases_S8_subtilisin_Vpr-like"/>
    <property type="match status" value="1"/>
</dbReference>
<dbReference type="Gene3D" id="3.50.30.30">
    <property type="match status" value="1"/>
</dbReference>
<dbReference type="Gene3D" id="2.60.40.4070">
    <property type="match status" value="1"/>
</dbReference>
<evidence type="ECO:0000256" key="7">
    <source>
        <dbReference type="ARBA" id="ARBA00022825"/>
    </source>
</evidence>
<dbReference type="InterPro" id="IPR010259">
    <property type="entry name" value="S8pro/Inhibitor_I9"/>
</dbReference>
<evidence type="ECO:0000256" key="3">
    <source>
        <dbReference type="ARBA" id="ARBA00022525"/>
    </source>
</evidence>
<organism evidence="14 15">
    <name type="scientific">Caldisericum exile (strain DSM 21853 / NBRC 104410 / AZM16c01)</name>
    <dbReference type="NCBI Taxonomy" id="511051"/>
    <lineage>
        <taxon>Bacteria</taxon>
        <taxon>Pseudomonadati</taxon>
        <taxon>Caldisericota/Cryosericota group</taxon>
        <taxon>Caldisericota</taxon>
        <taxon>Caldisericia</taxon>
        <taxon>Caldisericales</taxon>
        <taxon>Caldisericaceae</taxon>
        <taxon>Caldisericum</taxon>
    </lineage>
</organism>
<evidence type="ECO:0000256" key="4">
    <source>
        <dbReference type="ARBA" id="ARBA00022670"/>
    </source>
</evidence>
<keyword evidence="7 9" id="KW-0720">Serine protease</keyword>
<dbReference type="PROSITE" id="PS00018">
    <property type="entry name" value="EF_HAND_1"/>
    <property type="match status" value="1"/>
</dbReference>
<dbReference type="EMBL" id="AP012051">
    <property type="protein sequence ID" value="BAL81672.1"/>
    <property type="molecule type" value="Genomic_DNA"/>
</dbReference>
<dbReference type="InterPro" id="IPR018247">
    <property type="entry name" value="EF_Hand_1_Ca_BS"/>
</dbReference>
<dbReference type="GO" id="GO:0004553">
    <property type="term" value="F:hydrolase activity, hydrolyzing O-glycosyl compounds"/>
    <property type="evidence" value="ECO:0007669"/>
    <property type="project" value="InterPro"/>
</dbReference>
<dbReference type="CDD" id="cd14254">
    <property type="entry name" value="Dockerin_II"/>
    <property type="match status" value="1"/>
</dbReference>
<comment type="similarity">
    <text evidence="1 9 10">Belongs to the peptidase S8 family.</text>
</comment>
<dbReference type="InterPro" id="IPR002105">
    <property type="entry name" value="Dockerin_1_rpt"/>
</dbReference>
<keyword evidence="15" id="KW-1185">Reference proteome</keyword>
<dbReference type="SUPFAM" id="SSF52025">
    <property type="entry name" value="PA domain"/>
    <property type="match status" value="1"/>
</dbReference>
<dbReference type="PROSITE" id="PS00138">
    <property type="entry name" value="SUBTILASE_SER"/>
    <property type="match status" value="1"/>
</dbReference>
<evidence type="ECO:0000259" key="13">
    <source>
        <dbReference type="Pfam" id="PF05922"/>
    </source>
</evidence>
<dbReference type="AlphaFoldDB" id="A0A7U6GG19"/>
<dbReference type="SUPFAM" id="SSF52743">
    <property type="entry name" value="Subtilisin-like"/>
    <property type="match status" value="1"/>
</dbReference>
<name>A0A7U6GG19_CALEA</name>
<evidence type="ECO:0000259" key="12">
    <source>
        <dbReference type="Pfam" id="PF02225"/>
    </source>
</evidence>
<gene>
    <name evidence="14" type="ordered locus">CSE_15460</name>
</gene>
<dbReference type="Pfam" id="PF00404">
    <property type="entry name" value="Dockerin_1"/>
    <property type="match status" value="1"/>
</dbReference>
<evidence type="ECO:0000256" key="2">
    <source>
        <dbReference type="ARBA" id="ARBA00022512"/>
    </source>
</evidence>
<dbReference type="InterPro" id="IPR023827">
    <property type="entry name" value="Peptidase_S8_Asp-AS"/>
</dbReference>
<keyword evidence="3" id="KW-0964">Secreted</keyword>
<dbReference type="InterPro" id="IPR034213">
    <property type="entry name" value="S8_Vpr-like"/>
</dbReference>
<dbReference type="Pfam" id="PF05922">
    <property type="entry name" value="Inhibitor_I9"/>
    <property type="match status" value="1"/>
</dbReference>
<reference evidence="14 15" key="1">
    <citation type="submission" date="2011-01" db="EMBL/GenBank/DDBJ databases">
        <title>Whole genome sequence of Caldisericum exile AZM16c01.</title>
        <authorList>
            <person name="Narita-Yamada S."/>
            <person name="Kawakoshi A."/>
            <person name="Nakamura S."/>
            <person name="Sasagawa M."/>
            <person name="Fukada J."/>
            <person name="Sekine M."/>
            <person name="Kato Y."/>
            <person name="Fukai R."/>
            <person name="Sasaki K."/>
            <person name="Hanamaki A."/>
            <person name="Narita H."/>
            <person name="Konno Y."/>
            <person name="Mori K."/>
            <person name="Yamazaki S."/>
            <person name="Suzuki K."/>
            <person name="Fujita N."/>
        </authorList>
    </citation>
    <scope>NUCLEOTIDE SEQUENCE [LARGE SCALE GENOMIC DNA]</scope>
    <source>
        <strain evidence="15">DSM 21853 / NBRC 104410 / AZM16c01</strain>
    </source>
</reference>
<evidence type="ECO:0000313" key="14">
    <source>
        <dbReference type="EMBL" id="BAL81672.1"/>
    </source>
</evidence>
<dbReference type="InterPro" id="IPR036439">
    <property type="entry name" value="Dockerin_dom_sf"/>
</dbReference>
<dbReference type="Gene3D" id="3.40.50.200">
    <property type="entry name" value="Peptidase S8/S53 domain"/>
    <property type="match status" value="2"/>
</dbReference>
<dbReference type="GO" id="GO:0004252">
    <property type="term" value="F:serine-type endopeptidase activity"/>
    <property type="evidence" value="ECO:0007669"/>
    <property type="project" value="UniProtKB-UniRule"/>
</dbReference>
<feature type="domain" description="PA" evidence="12">
    <location>
        <begin position="390"/>
        <end position="476"/>
    </location>
</feature>
<protein>
    <submittedName>
        <fullName evidence="14">S8 family peptidase</fullName>
    </submittedName>
</protein>
<dbReference type="GO" id="GO:0000272">
    <property type="term" value="P:polysaccharide catabolic process"/>
    <property type="evidence" value="ECO:0007669"/>
    <property type="project" value="InterPro"/>
</dbReference>
<dbReference type="InterPro" id="IPR015500">
    <property type="entry name" value="Peptidase_S8_subtilisin-rel"/>
</dbReference>
<sequence>MKVSKKLLACLLVVLFVGSILKISPSRTFATEAPKLSNKFTAEQLTTNDYVNVIVELKDDPVITYSLRKKNEPTLLSLGRGLSTSDYEKMLTEKQIELFRQIKNVSPDAKLGYRYQYTYNGFALSIRGADLERISKLDLVRKIYPSKTYTVSDDVSNSVIGATNVWQQIKDAKGNPVDGTGIVIAIIDTGVDYTHPDLGGGFGPNYKVIGGYDFGDKDPDPMDSNGHGTHVAGIAAADGKIKGVAPKAKILAYKIVAGGSRNASTENIIAGIERAVKDGANVANLSFGSASLGTSDPEDPENKAFDTAADAGVLSSISAGNQGARCQTKPYPLGSPSGARKVLSVAASDDGIHPAINIVSPTVPEGQSIILGNYADLSPAFPKDQQFEVVVCGYGRPSDFEGVDVKGKIALVSRGPLGPNAIYFRDKDLNAKAAGAVGIIIYNNMPGIVSPTFNVQAGDEKKEYIPAIFVTQSDGLFIKDLINKGLKIKFNDVSNLGTIASFSSMGPSSDFYFKPEIAAPGVAIYSTIPGGAYASWNGTSMAAPHVAGAIALFKQVHPDFTSEDIKAALMNTAVVLKNYQNNETITWLLQGSGRLNIASAISTPATIKPYDILVKTDKLTPVTLTIKNVSGTNQTFSVSSEFTLGNSSGLTVNINPSKVTIAQGQSSTVTLTFSVDNSKLSKGPHEGLVWFDNGQTKLHVPFIIWNGDVEIPEKLYDVNTSSNVLKVGSNKIDFTFAFGSGSIIPPAEPNERPESSNIIDQVEIRVKDLNGNTLGVIYDRSLLFLGHYSFSWDGRDIYGNYFLKDGKYKWQIAVVESNNDQQNPIIEDTATVEGDFEVQNSPQNSCLILLDKQTIAQEETSNAILNASLRDAVSSLSTVISFNANITKAENVALGSSLKTDDIDSYSLKVDNLTGEIFVNIKFKQGHELKGNVSLVSFALRGKIPGTTQVGFKESNITNANGNSIFSVFLPTQIKINKAEKPWDLNRDKKVNDSDLALFKQAFGTEPKDLNYLPLADFNMDGIIDGKDLVILLSHFGETYP</sequence>
<dbReference type="PANTHER" id="PTHR43806">
    <property type="entry name" value="PEPTIDASE S8"/>
    <property type="match status" value="1"/>
</dbReference>
<dbReference type="Gene3D" id="1.10.1330.10">
    <property type="entry name" value="Dockerin domain"/>
    <property type="match status" value="1"/>
</dbReference>
<dbReference type="GO" id="GO:0006508">
    <property type="term" value="P:proteolysis"/>
    <property type="evidence" value="ECO:0007669"/>
    <property type="project" value="UniProtKB-KW"/>
</dbReference>
<dbReference type="InterPro" id="IPR050131">
    <property type="entry name" value="Peptidase_S8_subtilisin-like"/>
</dbReference>
<evidence type="ECO:0000256" key="6">
    <source>
        <dbReference type="ARBA" id="ARBA00022801"/>
    </source>
</evidence>
<dbReference type="Pfam" id="PF02225">
    <property type="entry name" value="PA"/>
    <property type="match status" value="1"/>
</dbReference>
<dbReference type="InterPro" id="IPR023828">
    <property type="entry name" value="Peptidase_S8_Ser-AS"/>
</dbReference>
<keyword evidence="4 9" id="KW-0645">Protease</keyword>
<dbReference type="CDD" id="cd02133">
    <property type="entry name" value="PA_C5a_like"/>
    <property type="match status" value="1"/>
</dbReference>
<feature type="domain" description="Inhibitor I9" evidence="13">
    <location>
        <begin position="54"/>
        <end position="151"/>
    </location>
</feature>
<dbReference type="InterPro" id="IPR003137">
    <property type="entry name" value="PA_domain"/>
</dbReference>
<dbReference type="RefSeq" id="WP_014454067.1">
    <property type="nucleotide sequence ID" value="NC_017096.1"/>
</dbReference>
<dbReference type="SUPFAM" id="SSF63446">
    <property type="entry name" value="Type I dockerin domain"/>
    <property type="match status" value="1"/>
</dbReference>
<evidence type="ECO:0000256" key="9">
    <source>
        <dbReference type="PROSITE-ProRule" id="PRU01240"/>
    </source>
</evidence>
<dbReference type="PANTHER" id="PTHR43806:SF65">
    <property type="entry name" value="SERINE PROTEASE APRX"/>
    <property type="match status" value="1"/>
</dbReference>
<proteinExistence type="inferred from homology"/>
<dbReference type="InterPro" id="IPR036852">
    <property type="entry name" value="Peptidase_S8/S53_dom_sf"/>
</dbReference>
<dbReference type="PRINTS" id="PR00723">
    <property type="entry name" value="SUBTILISIN"/>
</dbReference>
<evidence type="ECO:0000256" key="1">
    <source>
        <dbReference type="ARBA" id="ARBA00011073"/>
    </source>
</evidence>
<dbReference type="InterPro" id="IPR022398">
    <property type="entry name" value="Peptidase_S8_His-AS"/>
</dbReference>
<feature type="domain" description="Peptidase S8/S53" evidence="11">
    <location>
        <begin position="179"/>
        <end position="577"/>
    </location>
</feature>
<evidence type="ECO:0000256" key="10">
    <source>
        <dbReference type="RuleBase" id="RU003355"/>
    </source>
</evidence>
<dbReference type="OrthoDB" id="9762689at2"/>
<dbReference type="PROSITE" id="PS51892">
    <property type="entry name" value="SUBTILASE"/>
    <property type="match status" value="1"/>
</dbReference>
<dbReference type="InterPro" id="IPR046450">
    <property type="entry name" value="PA_dom_sf"/>
</dbReference>
<keyword evidence="5" id="KW-0732">Signal</keyword>
<feature type="active site" description="Charge relay system" evidence="8 9">
    <location>
        <position position="227"/>
    </location>
</feature>
<dbReference type="PROSITE" id="PS00137">
    <property type="entry name" value="SUBTILASE_HIS"/>
    <property type="match status" value="1"/>
</dbReference>
<feature type="active site" description="Charge relay system" evidence="8 9">
    <location>
        <position position="540"/>
    </location>
</feature>
<evidence type="ECO:0000259" key="11">
    <source>
        <dbReference type="Pfam" id="PF00082"/>
    </source>
</evidence>